<feature type="coiled-coil region" evidence="2">
    <location>
        <begin position="113"/>
        <end position="186"/>
    </location>
</feature>
<evidence type="ECO:0000256" key="2">
    <source>
        <dbReference type="SAM" id="Coils"/>
    </source>
</evidence>
<accession>A0AAN0IX74</accession>
<dbReference type="GeneID" id="100633290"/>
<feature type="domain" description="Translin-associated factor X-interacting protein 1 N-terminal" evidence="3">
    <location>
        <begin position="45"/>
        <end position="156"/>
    </location>
</feature>
<reference evidence="4" key="2">
    <citation type="submission" date="2024-06" db="UniProtKB">
        <authorList>
            <consortium name="EnsemblMetazoa"/>
        </authorList>
    </citation>
    <scope>IDENTIFICATION</scope>
</reference>
<dbReference type="PANTHER" id="PTHR16306:SF0">
    <property type="entry name" value="TRANSLIN-ASSOCIATED FACTOR X-INTERACTING PROTEIN 1"/>
    <property type="match status" value="1"/>
</dbReference>
<protein>
    <recommendedName>
        <fullName evidence="3">Translin-associated factor X-interacting protein 1 N-terminal domain-containing protein</fullName>
    </recommendedName>
</protein>
<evidence type="ECO:0000259" key="3">
    <source>
        <dbReference type="Pfam" id="PF15739"/>
    </source>
</evidence>
<organism evidence="4 5">
    <name type="scientific">Amphimedon queenslandica</name>
    <name type="common">Sponge</name>
    <dbReference type="NCBI Taxonomy" id="400682"/>
    <lineage>
        <taxon>Eukaryota</taxon>
        <taxon>Metazoa</taxon>
        <taxon>Porifera</taxon>
        <taxon>Demospongiae</taxon>
        <taxon>Heteroscleromorpha</taxon>
        <taxon>Haplosclerida</taxon>
        <taxon>Niphatidae</taxon>
        <taxon>Amphimedon</taxon>
    </lineage>
</organism>
<proteinExistence type="predicted"/>
<dbReference type="Proteomes" id="UP000007879">
    <property type="component" value="Unassembled WGS sequence"/>
</dbReference>
<sequence length="535" mass="62466">MAAKGTKGSLWKQSEVQRGTLETWPVRCKNERSVVPKPQLLRQLEDYLKKELRFLGAPPRGPDELRLQAHREVFDCLVDKFTTYKPLLASIKMEYDLFIDDQKKKIRELHPLQTKLLSMREEYEQKIIALKENDKKQDEKEKQRNRQLQKEINRLREEETSYKLQIRKLQEEVADLYKKYRFETDARKLLIADYNELKARQNDDQQDEEVVIEKEDPVILKLKLARAKEDLHIANKRINQVMADYGDVVPRREYELIESSYRKAESELDAVKSQYANIMEEYNSLLIMYKELERRRDMSMEELEQIKRSATPRPDWSRCGEFFKGGPEKWAEISDGCSSDELVDVLLAQLAGVDINDILKREAFHGQGTSESVPKYLQWEGEVINKRIKRAELEDMMSGFWEHWLLKISKGDATTKDSLDEVLYQYLLARNEGVVNSAIENGYNLKDACDRFQHILHVNLFSSILAGDMDASIFLNWISLQVSLTEKLKEICNSDNEVPISQLEELLKSFFPTKTENMIVLLVECAKSLAVAVRV</sequence>
<name>A0AAN0IX74_AMPQE</name>
<dbReference type="KEGG" id="aqu:100633290"/>
<dbReference type="Pfam" id="PF15739">
    <property type="entry name" value="TSNAXIP1_N"/>
    <property type="match status" value="1"/>
</dbReference>
<dbReference type="PANTHER" id="PTHR16306">
    <property type="entry name" value="TRANSLIN-ASSOCIATED FACTOR X-INTERACTING PROTEIN 1"/>
    <property type="match status" value="1"/>
</dbReference>
<keyword evidence="1 2" id="KW-0175">Coiled coil</keyword>
<dbReference type="RefSeq" id="XP_019849048.1">
    <property type="nucleotide sequence ID" value="XM_019993489.1"/>
</dbReference>
<feature type="coiled-coil region" evidence="2">
    <location>
        <begin position="224"/>
        <end position="309"/>
    </location>
</feature>
<evidence type="ECO:0000313" key="4">
    <source>
        <dbReference type="EnsemblMetazoa" id="XP_019849048.1"/>
    </source>
</evidence>
<dbReference type="EnsemblMetazoa" id="XM_019993489.1">
    <property type="protein sequence ID" value="XP_019849048.1"/>
    <property type="gene ID" value="LOC100633290"/>
</dbReference>
<dbReference type="InterPro" id="IPR032755">
    <property type="entry name" value="TSNAXIP1_N"/>
</dbReference>
<evidence type="ECO:0000256" key="1">
    <source>
        <dbReference type="ARBA" id="ARBA00023054"/>
    </source>
</evidence>
<reference evidence="5" key="1">
    <citation type="journal article" date="2010" name="Nature">
        <title>The Amphimedon queenslandica genome and the evolution of animal complexity.</title>
        <authorList>
            <person name="Srivastava M."/>
            <person name="Simakov O."/>
            <person name="Chapman J."/>
            <person name="Fahey B."/>
            <person name="Gauthier M.E."/>
            <person name="Mitros T."/>
            <person name="Richards G.S."/>
            <person name="Conaco C."/>
            <person name="Dacre M."/>
            <person name="Hellsten U."/>
            <person name="Larroux C."/>
            <person name="Putnam N.H."/>
            <person name="Stanke M."/>
            <person name="Adamska M."/>
            <person name="Darling A."/>
            <person name="Degnan S.M."/>
            <person name="Oakley T.H."/>
            <person name="Plachetzki D.C."/>
            <person name="Zhai Y."/>
            <person name="Adamski M."/>
            <person name="Calcino A."/>
            <person name="Cummins S.F."/>
            <person name="Goodstein D.M."/>
            <person name="Harris C."/>
            <person name="Jackson D.J."/>
            <person name="Leys S.P."/>
            <person name="Shu S."/>
            <person name="Woodcroft B.J."/>
            <person name="Vervoort M."/>
            <person name="Kosik K.S."/>
            <person name="Manning G."/>
            <person name="Degnan B.M."/>
            <person name="Rokhsar D.S."/>
        </authorList>
    </citation>
    <scope>NUCLEOTIDE SEQUENCE [LARGE SCALE GENOMIC DNA]</scope>
</reference>
<evidence type="ECO:0000313" key="5">
    <source>
        <dbReference type="Proteomes" id="UP000007879"/>
    </source>
</evidence>
<dbReference type="GO" id="GO:0005737">
    <property type="term" value="C:cytoplasm"/>
    <property type="evidence" value="ECO:0007669"/>
    <property type="project" value="TreeGrafter"/>
</dbReference>
<dbReference type="AlphaFoldDB" id="A0AAN0IX74"/>
<keyword evidence="5" id="KW-1185">Reference proteome</keyword>